<dbReference type="OrthoDB" id="733635at2759"/>
<protein>
    <submittedName>
        <fullName evidence="2">Uncharacterized protein</fullName>
    </submittedName>
</protein>
<reference evidence="2 3" key="1">
    <citation type="submission" date="2019-11" db="EMBL/GenBank/DDBJ databases">
        <title>Whole genome sequence of Oryza granulata.</title>
        <authorList>
            <person name="Li W."/>
        </authorList>
    </citation>
    <scope>NUCLEOTIDE SEQUENCE [LARGE SCALE GENOMIC DNA]</scope>
    <source>
        <strain evidence="3">cv. Menghai</strain>
        <tissue evidence="2">Leaf</tissue>
    </source>
</reference>
<feature type="region of interest" description="Disordered" evidence="1">
    <location>
        <begin position="18"/>
        <end position="50"/>
    </location>
</feature>
<accession>A0A6G1BZD4</accession>
<dbReference type="AlphaFoldDB" id="A0A6G1BZD4"/>
<proteinExistence type="predicted"/>
<gene>
    <name evidence="2" type="ORF">E2562_029391</name>
</gene>
<keyword evidence="3" id="KW-1185">Reference proteome</keyword>
<evidence type="ECO:0000313" key="3">
    <source>
        <dbReference type="Proteomes" id="UP000479710"/>
    </source>
</evidence>
<name>A0A6G1BZD4_9ORYZ</name>
<evidence type="ECO:0000313" key="2">
    <source>
        <dbReference type="EMBL" id="KAF0893715.1"/>
    </source>
</evidence>
<dbReference type="EMBL" id="SPHZ02000011">
    <property type="protein sequence ID" value="KAF0893715.1"/>
    <property type="molecule type" value="Genomic_DNA"/>
</dbReference>
<evidence type="ECO:0000256" key="1">
    <source>
        <dbReference type="SAM" id="MobiDB-lite"/>
    </source>
</evidence>
<dbReference type="Proteomes" id="UP000479710">
    <property type="component" value="Unassembled WGS sequence"/>
</dbReference>
<sequence>MLLLLLLPLAEAAVQRCRGSRDLRPDSGAATTRSETPGSRRREAEGSPIQASLPYASAEDGANIIKGTDVVEPIDTEEAPQIPILQSDQDFVEVGRLLHELQS</sequence>
<organism evidence="2 3">
    <name type="scientific">Oryza meyeriana var. granulata</name>
    <dbReference type="NCBI Taxonomy" id="110450"/>
    <lineage>
        <taxon>Eukaryota</taxon>
        <taxon>Viridiplantae</taxon>
        <taxon>Streptophyta</taxon>
        <taxon>Embryophyta</taxon>
        <taxon>Tracheophyta</taxon>
        <taxon>Spermatophyta</taxon>
        <taxon>Magnoliopsida</taxon>
        <taxon>Liliopsida</taxon>
        <taxon>Poales</taxon>
        <taxon>Poaceae</taxon>
        <taxon>BOP clade</taxon>
        <taxon>Oryzoideae</taxon>
        <taxon>Oryzeae</taxon>
        <taxon>Oryzinae</taxon>
        <taxon>Oryza</taxon>
        <taxon>Oryza meyeriana</taxon>
    </lineage>
</organism>
<comment type="caution">
    <text evidence="2">The sequence shown here is derived from an EMBL/GenBank/DDBJ whole genome shotgun (WGS) entry which is preliminary data.</text>
</comment>